<dbReference type="InterPro" id="IPR003140">
    <property type="entry name" value="PLipase/COase/thioEstase"/>
</dbReference>
<sequence length="252" mass="28074">MAGTIYTVKPKAGHTHTHTVIFLHGRDSDCNEFASELFESEASESECGPNGGRTLPDIFPSIKWVFPGAPTIKSQRFDTDMSQWFDMCMARIISVVAAEENILPKNKIFLAGISQGFATAIATYLANEHNEHGEFAGLIGLCSWLPITQNTQNTTLSHKTPIFLGHSKDDDVVPIKNGRGLRDSLIGRGLQVHWKEYEDVGHWINEPEGVDDMVAFMKQRMGYQTQTTRRELLNTCSNRGSALEEVQSLQCD</sequence>
<evidence type="ECO:0000259" key="2">
    <source>
        <dbReference type="Pfam" id="PF02230"/>
    </source>
</evidence>
<dbReference type="InterPro" id="IPR029058">
    <property type="entry name" value="AB_hydrolase_fold"/>
</dbReference>
<evidence type="ECO:0000256" key="1">
    <source>
        <dbReference type="ARBA" id="ARBA00006499"/>
    </source>
</evidence>
<dbReference type="PANTHER" id="PTHR10655">
    <property type="entry name" value="LYSOPHOSPHOLIPASE-RELATED"/>
    <property type="match status" value="1"/>
</dbReference>
<evidence type="ECO:0000313" key="3">
    <source>
        <dbReference type="EMBL" id="CAJ2503324.1"/>
    </source>
</evidence>
<dbReference type="InterPro" id="IPR050565">
    <property type="entry name" value="LYPA1-2/EST-like"/>
</dbReference>
<comment type="caution">
    <text evidence="3">The sequence shown here is derived from an EMBL/GenBank/DDBJ whole genome shotgun (WGS) entry which is preliminary data.</text>
</comment>
<dbReference type="GO" id="GO:0052689">
    <property type="term" value="F:carboxylic ester hydrolase activity"/>
    <property type="evidence" value="ECO:0007669"/>
    <property type="project" value="TreeGrafter"/>
</dbReference>
<protein>
    <submittedName>
        <fullName evidence="3">Uu.00g107180.m01.CDS01</fullName>
    </submittedName>
</protein>
<dbReference type="Pfam" id="PF02230">
    <property type="entry name" value="Abhydrolase_2"/>
    <property type="match status" value="1"/>
</dbReference>
<dbReference type="GO" id="GO:0005737">
    <property type="term" value="C:cytoplasm"/>
    <property type="evidence" value="ECO:0007669"/>
    <property type="project" value="TreeGrafter"/>
</dbReference>
<dbReference type="Gene3D" id="3.40.50.1820">
    <property type="entry name" value="alpha/beta hydrolase"/>
    <property type="match status" value="1"/>
</dbReference>
<name>A0AAI8VEZ3_9PEZI</name>
<comment type="similarity">
    <text evidence="1">Belongs to the AB hydrolase superfamily. AB hydrolase 2 family.</text>
</comment>
<proteinExistence type="inferred from homology"/>
<dbReference type="GO" id="GO:0008474">
    <property type="term" value="F:palmitoyl-(protein) hydrolase activity"/>
    <property type="evidence" value="ECO:0007669"/>
    <property type="project" value="TreeGrafter"/>
</dbReference>
<feature type="domain" description="Phospholipase/carboxylesterase/thioesterase" evidence="2">
    <location>
        <begin position="100"/>
        <end position="217"/>
    </location>
</feature>
<dbReference type="Proteomes" id="UP001295740">
    <property type="component" value="Unassembled WGS sequence"/>
</dbReference>
<reference evidence="3" key="1">
    <citation type="submission" date="2023-10" db="EMBL/GenBank/DDBJ databases">
        <authorList>
            <person name="Hackl T."/>
        </authorList>
    </citation>
    <scope>NUCLEOTIDE SEQUENCE</scope>
</reference>
<gene>
    <name evidence="3" type="ORF">KHLLAP_LOCUS3792</name>
</gene>
<dbReference type="EMBL" id="CAUWAG010000004">
    <property type="protein sequence ID" value="CAJ2503324.1"/>
    <property type="molecule type" value="Genomic_DNA"/>
</dbReference>
<accession>A0AAI8VEZ3</accession>
<keyword evidence="4" id="KW-1185">Reference proteome</keyword>
<evidence type="ECO:0000313" key="4">
    <source>
        <dbReference type="Proteomes" id="UP001295740"/>
    </source>
</evidence>
<organism evidence="3 4">
    <name type="scientific">Anthostomella pinea</name>
    <dbReference type="NCBI Taxonomy" id="933095"/>
    <lineage>
        <taxon>Eukaryota</taxon>
        <taxon>Fungi</taxon>
        <taxon>Dikarya</taxon>
        <taxon>Ascomycota</taxon>
        <taxon>Pezizomycotina</taxon>
        <taxon>Sordariomycetes</taxon>
        <taxon>Xylariomycetidae</taxon>
        <taxon>Xylariales</taxon>
        <taxon>Xylariaceae</taxon>
        <taxon>Anthostomella</taxon>
    </lineage>
</organism>
<dbReference type="AlphaFoldDB" id="A0AAI8VEZ3"/>
<dbReference type="SUPFAM" id="SSF53474">
    <property type="entry name" value="alpha/beta-Hydrolases"/>
    <property type="match status" value="1"/>
</dbReference>
<dbReference type="PANTHER" id="PTHR10655:SF63">
    <property type="entry name" value="PHOSPHOLIPASE_CARBOXYLESTERASE_THIOESTERASE DOMAIN-CONTAINING PROTEIN"/>
    <property type="match status" value="1"/>
</dbReference>